<dbReference type="AlphaFoldDB" id="A0A6N4RAR4"/>
<sequence>MVMLQGLAVGLLGGALGTALDTVFKDKKDAGGADGFKIAMLDTPKKDEAAGLYNDRMDAGAKDALDALREMTSGGIEGYWKWMMKELREDVMDEMGVSEDELAAMPVEQRAAVEQAINDEVQKRLKEAMGIKDGEEAVVDANEMIEKMKQAMQAMQAKDAYKEGEKGILEVL</sequence>
<accession>A0A6N4RAR4</accession>
<evidence type="ECO:0000313" key="3">
    <source>
        <dbReference type="Proteomes" id="UP000320948"/>
    </source>
</evidence>
<keyword evidence="1" id="KW-0175">Coiled coil</keyword>
<organism evidence="2 3">
    <name type="scientific">Blastochloris viridis</name>
    <name type="common">Rhodopseudomonas viridis</name>
    <dbReference type="NCBI Taxonomy" id="1079"/>
    <lineage>
        <taxon>Bacteria</taxon>
        <taxon>Pseudomonadati</taxon>
        <taxon>Pseudomonadota</taxon>
        <taxon>Alphaproteobacteria</taxon>
        <taxon>Hyphomicrobiales</taxon>
        <taxon>Blastochloridaceae</taxon>
        <taxon>Blastochloris</taxon>
    </lineage>
</organism>
<evidence type="ECO:0000313" key="2">
    <source>
        <dbReference type="EMBL" id="TKW60371.1"/>
    </source>
</evidence>
<gene>
    <name evidence="2" type="ORF">DI628_05500</name>
</gene>
<proteinExistence type="predicted"/>
<dbReference type="Proteomes" id="UP000320948">
    <property type="component" value="Unassembled WGS sequence"/>
</dbReference>
<feature type="coiled-coil region" evidence="1">
    <location>
        <begin position="131"/>
        <end position="158"/>
    </location>
</feature>
<protein>
    <submittedName>
        <fullName evidence="2">Uncharacterized protein</fullName>
    </submittedName>
</protein>
<name>A0A6N4RAR4_BLAVI</name>
<reference evidence="2 3" key="1">
    <citation type="journal article" date="2017" name="Nat. Commun.">
        <title>In situ click chemistry generation of cyclooxygenase-2 inhibitors.</title>
        <authorList>
            <person name="Bhardwaj A."/>
            <person name="Kaur J."/>
            <person name="Wuest M."/>
            <person name="Wuest F."/>
        </authorList>
    </citation>
    <scope>NUCLEOTIDE SEQUENCE [LARGE SCALE GENOMIC DNA]</scope>
    <source>
        <strain evidence="2">S2_018_000_R2_106</strain>
    </source>
</reference>
<evidence type="ECO:0000256" key="1">
    <source>
        <dbReference type="SAM" id="Coils"/>
    </source>
</evidence>
<comment type="caution">
    <text evidence="2">The sequence shown here is derived from an EMBL/GenBank/DDBJ whole genome shotgun (WGS) entry which is preliminary data.</text>
</comment>
<dbReference type="EMBL" id="VAFM01000002">
    <property type="protein sequence ID" value="TKW60371.1"/>
    <property type="molecule type" value="Genomic_DNA"/>
</dbReference>